<dbReference type="PANTHER" id="PTHR45657">
    <property type="entry name" value="CRAL-TRIO DOMAIN-CONTAINING PROTEIN YKL091C-RELATED"/>
    <property type="match status" value="1"/>
</dbReference>
<evidence type="ECO:0000256" key="1">
    <source>
        <dbReference type="SAM" id="MobiDB-lite"/>
    </source>
</evidence>
<dbReference type="CDD" id="cd00170">
    <property type="entry name" value="SEC14"/>
    <property type="match status" value="1"/>
</dbReference>
<comment type="caution">
    <text evidence="3">The sequence shown here is derived from an EMBL/GenBank/DDBJ whole genome shotgun (WGS) entry which is preliminary data.</text>
</comment>
<dbReference type="PROSITE" id="PS50191">
    <property type="entry name" value="CRAL_TRIO"/>
    <property type="match status" value="1"/>
</dbReference>
<protein>
    <recommendedName>
        <fullName evidence="2">CRAL-TRIO domain-containing protein</fullName>
    </recommendedName>
</protein>
<dbReference type="SUPFAM" id="SSF52087">
    <property type="entry name" value="CRAL/TRIO domain"/>
    <property type="match status" value="1"/>
</dbReference>
<dbReference type="Pfam" id="PF00650">
    <property type="entry name" value="CRAL_TRIO"/>
    <property type="match status" value="1"/>
</dbReference>
<accession>A0ABD3PWQ4</accession>
<dbReference type="EMBL" id="JALLAZ020000560">
    <property type="protein sequence ID" value="KAL3792378.1"/>
    <property type="molecule type" value="Genomic_DNA"/>
</dbReference>
<feature type="compositionally biased region" description="Basic residues" evidence="1">
    <location>
        <begin position="134"/>
        <end position="143"/>
    </location>
</feature>
<proteinExistence type="predicted"/>
<sequence length="596" mass="67894">MDETASVPPAHSSLDYLITPLIDISNLDRRNSGGDEFEEQPDQPLLHRPPLLPPEAGLHRDGEQARLVEAVRRRQLQQRKHNEHTMFEWLEEILFNGGLIEDSRTTRDPNVSIDRNIHSKTPLNPYRDPERAPKHSKTNHKRISSSQSVPSDQFSSQPFAPATALSKYPVIHHALNILLRALRWSIDFCITRFARLEPLQTNDTISIYSTAPVYSLQITADDILHFLVILWVIVYCSRRMQGLAPIIVMMSVLVGSVSRKVVRRINSVENEPMMSQDANATSKIVPMQMSISNSVEHSTEDDRPQKGAIKRLQKLHPNATIAECKRFFACVKYDEEAASKRMDDFFRWRSECGLKPIAEANGVVSRKDAAQKFRVFDQAFVNKDKEDWNASAKMAVSIVTKSHVREQAATLPQIICSYEEQFEERFDSEVLSKQNREFSRPPPRCKDGTRILHILPFRLDLSIATAPTYSLAAALYLDRRLSRWTTEKITLFCDVRGGRGWANPTPWSTLPFIQSTASLLGSHYPERLERLVLYPMPMSAIWVWSAAKKCLDPNTSSKVVVVSPGEGSESPEQLLEFVDEENLYVLEKRRQSFFVG</sequence>
<name>A0ABD3PWQ4_9STRA</name>
<dbReference type="AlphaFoldDB" id="A0ABD3PWQ4"/>
<evidence type="ECO:0000313" key="4">
    <source>
        <dbReference type="Proteomes" id="UP001530315"/>
    </source>
</evidence>
<gene>
    <name evidence="3" type="ORF">ACHAW5_010779</name>
</gene>
<feature type="region of interest" description="Disordered" evidence="1">
    <location>
        <begin position="105"/>
        <end position="155"/>
    </location>
</feature>
<dbReference type="InterPro" id="IPR051026">
    <property type="entry name" value="PI/PC_transfer"/>
</dbReference>
<dbReference type="InterPro" id="IPR001251">
    <property type="entry name" value="CRAL-TRIO_dom"/>
</dbReference>
<dbReference type="PANTHER" id="PTHR45657:SF1">
    <property type="entry name" value="CRAL-TRIO DOMAIN-CONTAINING PROTEIN YKL091C-RELATED"/>
    <property type="match status" value="1"/>
</dbReference>
<feature type="domain" description="CRAL-TRIO" evidence="2">
    <location>
        <begin position="446"/>
        <end position="596"/>
    </location>
</feature>
<evidence type="ECO:0000313" key="3">
    <source>
        <dbReference type="EMBL" id="KAL3792378.1"/>
    </source>
</evidence>
<feature type="region of interest" description="Disordered" evidence="1">
    <location>
        <begin position="29"/>
        <end position="49"/>
    </location>
</feature>
<evidence type="ECO:0000259" key="2">
    <source>
        <dbReference type="PROSITE" id="PS50191"/>
    </source>
</evidence>
<reference evidence="3 4" key="1">
    <citation type="submission" date="2024-10" db="EMBL/GenBank/DDBJ databases">
        <title>Updated reference genomes for cyclostephanoid diatoms.</title>
        <authorList>
            <person name="Roberts W.R."/>
            <person name="Alverson A.J."/>
        </authorList>
    </citation>
    <scope>NUCLEOTIDE SEQUENCE [LARGE SCALE GENOMIC DNA]</scope>
    <source>
        <strain evidence="3 4">AJA276-08</strain>
    </source>
</reference>
<keyword evidence="4" id="KW-1185">Reference proteome</keyword>
<dbReference type="InterPro" id="IPR036865">
    <property type="entry name" value="CRAL-TRIO_dom_sf"/>
</dbReference>
<feature type="compositionally biased region" description="Low complexity" evidence="1">
    <location>
        <begin position="144"/>
        <end position="155"/>
    </location>
</feature>
<dbReference type="Gene3D" id="3.40.525.10">
    <property type="entry name" value="CRAL-TRIO lipid binding domain"/>
    <property type="match status" value="1"/>
</dbReference>
<dbReference type="Proteomes" id="UP001530315">
    <property type="component" value="Unassembled WGS sequence"/>
</dbReference>
<organism evidence="3 4">
    <name type="scientific">Stephanodiscus triporus</name>
    <dbReference type="NCBI Taxonomy" id="2934178"/>
    <lineage>
        <taxon>Eukaryota</taxon>
        <taxon>Sar</taxon>
        <taxon>Stramenopiles</taxon>
        <taxon>Ochrophyta</taxon>
        <taxon>Bacillariophyta</taxon>
        <taxon>Coscinodiscophyceae</taxon>
        <taxon>Thalassiosirophycidae</taxon>
        <taxon>Stephanodiscales</taxon>
        <taxon>Stephanodiscaceae</taxon>
        <taxon>Stephanodiscus</taxon>
    </lineage>
</organism>